<feature type="domain" description="Cathepsin propeptide inhibitor" evidence="2">
    <location>
        <begin position="36"/>
        <end position="65"/>
    </location>
</feature>
<sequence length="68" mass="7991">MALTHERALIFLALLGIWACQATSRTLHDASMLERHEQWMAQYGRTYKDNAEKERRLTIFKDNVETPI</sequence>
<reference evidence="3" key="1">
    <citation type="submission" date="2018-02" db="EMBL/GenBank/DDBJ databases">
        <authorList>
            <person name="Cohen D.B."/>
            <person name="Kent A.D."/>
        </authorList>
    </citation>
    <scope>NUCLEOTIDE SEQUENCE</scope>
</reference>
<evidence type="ECO:0000313" key="3">
    <source>
        <dbReference type="EMBL" id="SPD33701.1"/>
    </source>
</evidence>
<accession>A0A2N9JB71</accession>
<feature type="signal peptide" evidence="1">
    <location>
        <begin position="1"/>
        <end position="24"/>
    </location>
</feature>
<dbReference type="Pfam" id="PF08246">
    <property type="entry name" value="Inhibitor_I29"/>
    <property type="match status" value="1"/>
</dbReference>
<protein>
    <recommendedName>
        <fullName evidence="2">Cathepsin propeptide inhibitor domain-containing protein</fullName>
    </recommendedName>
</protein>
<evidence type="ECO:0000259" key="2">
    <source>
        <dbReference type="Pfam" id="PF08246"/>
    </source>
</evidence>
<proteinExistence type="predicted"/>
<keyword evidence="1" id="KW-0732">Signal</keyword>
<dbReference type="InterPro" id="IPR038765">
    <property type="entry name" value="Papain-like_cys_pep_sf"/>
</dbReference>
<dbReference type="AlphaFoldDB" id="A0A2N9JB71"/>
<dbReference type="InterPro" id="IPR013201">
    <property type="entry name" value="Prot_inhib_I29"/>
</dbReference>
<dbReference type="Gene3D" id="1.10.287.2250">
    <property type="match status" value="1"/>
</dbReference>
<evidence type="ECO:0000256" key="1">
    <source>
        <dbReference type="SAM" id="SignalP"/>
    </source>
</evidence>
<name>A0A2N9JB71_FAGSY</name>
<dbReference type="SUPFAM" id="SSF54001">
    <property type="entry name" value="Cysteine proteinases"/>
    <property type="match status" value="1"/>
</dbReference>
<dbReference type="EMBL" id="OIVN01006469">
    <property type="protein sequence ID" value="SPD33701.1"/>
    <property type="molecule type" value="Genomic_DNA"/>
</dbReference>
<organism evidence="3">
    <name type="scientific">Fagus sylvatica</name>
    <name type="common">Beechnut</name>
    <dbReference type="NCBI Taxonomy" id="28930"/>
    <lineage>
        <taxon>Eukaryota</taxon>
        <taxon>Viridiplantae</taxon>
        <taxon>Streptophyta</taxon>
        <taxon>Embryophyta</taxon>
        <taxon>Tracheophyta</taxon>
        <taxon>Spermatophyta</taxon>
        <taxon>Magnoliopsida</taxon>
        <taxon>eudicotyledons</taxon>
        <taxon>Gunneridae</taxon>
        <taxon>Pentapetalae</taxon>
        <taxon>rosids</taxon>
        <taxon>fabids</taxon>
        <taxon>Fagales</taxon>
        <taxon>Fagaceae</taxon>
        <taxon>Fagus</taxon>
    </lineage>
</organism>
<feature type="chain" id="PRO_5014634290" description="Cathepsin propeptide inhibitor domain-containing protein" evidence="1">
    <location>
        <begin position="25"/>
        <end position="68"/>
    </location>
</feature>
<gene>
    <name evidence="3" type="ORF">FSB_LOCUS61583</name>
</gene>